<reference evidence="1 2" key="1">
    <citation type="journal article" date="2021" name="Nat. Commun.">
        <title>Genetic determinants of endophytism in the Arabidopsis root mycobiome.</title>
        <authorList>
            <person name="Mesny F."/>
            <person name="Miyauchi S."/>
            <person name="Thiergart T."/>
            <person name="Pickel B."/>
            <person name="Atanasova L."/>
            <person name="Karlsson M."/>
            <person name="Huettel B."/>
            <person name="Barry K.W."/>
            <person name="Haridas S."/>
            <person name="Chen C."/>
            <person name="Bauer D."/>
            <person name="Andreopoulos W."/>
            <person name="Pangilinan J."/>
            <person name="LaButti K."/>
            <person name="Riley R."/>
            <person name="Lipzen A."/>
            <person name="Clum A."/>
            <person name="Drula E."/>
            <person name="Henrissat B."/>
            <person name="Kohler A."/>
            <person name="Grigoriev I.V."/>
            <person name="Martin F.M."/>
            <person name="Hacquard S."/>
        </authorList>
    </citation>
    <scope>NUCLEOTIDE SEQUENCE [LARGE SCALE GENOMIC DNA]</scope>
    <source>
        <strain evidence="1 2">MPI-SDFR-AT-0079</strain>
    </source>
</reference>
<organism evidence="1 2">
    <name type="scientific">Chaetomium tenue</name>
    <dbReference type="NCBI Taxonomy" id="1854479"/>
    <lineage>
        <taxon>Eukaryota</taxon>
        <taxon>Fungi</taxon>
        <taxon>Dikarya</taxon>
        <taxon>Ascomycota</taxon>
        <taxon>Pezizomycotina</taxon>
        <taxon>Sordariomycetes</taxon>
        <taxon>Sordariomycetidae</taxon>
        <taxon>Sordariales</taxon>
        <taxon>Chaetomiaceae</taxon>
        <taxon>Chaetomium</taxon>
    </lineage>
</organism>
<sequence length="217" mass="25133">MELWYQVQDGVRQCLMQRLLEMAANAYNSTIRQLEWEPPWAPCSIRTLRTTYFCAACASHDPKKFKIQDSAPPKQPVTGEVAEPAAQRHTRWERSLAEDLEDTFFEVSIFVDQFVADEAARRQARKLSELGRYVATRMEQCTQKCNAVERRMAGTTDVIFQDFCDEIQRHVATEMARHMGKLSVEERHGAAGEHRYAIHEPRAEMGRHLTELRVDFD</sequence>
<name>A0ACB7NWI2_9PEZI</name>
<evidence type="ECO:0000313" key="1">
    <source>
        <dbReference type="EMBL" id="KAH6622632.1"/>
    </source>
</evidence>
<protein>
    <submittedName>
        <fullName evidence="1">Uncharacterized protein</fullName>
    </submittedName>
</protein>
<keyword evidence="2" id="KW-1185">Reference proteome</keyword>
<gene>
    <name evidence="1" type="ORF">F5144DRAFT_550291</name>
</gene>
<dbReference type="Proteomes" id="UP000724584">
    <property type="component" value="Unassembled WGS sequence"/>
</dbReference>
<proteinExistence type="predicted"/>
<accession>A0ACB7NWI2</accession>
<evidence type="ECO:0000313" key="2">
    <source>
        <dbReference type="Proteomes" id="UP000724584"/>
    </source>
</evidence>
<comment type="caution">
    <text evidence="1">The sequence shown here is derived from an EMBL/GenBank/DDBJ whole genome shotgun (WGS) entry which is preliminary data.</text>
</comment>
<dbReference type="EMBL" id="JAGIZQ010000006">
    <property type="protein sequence ID" value="KAH6622632.1"/>
    <property type="molecule type" value="Genomic_DNA"/>
</dbReference>